<dbReference type="PANTHER" id="PTHR23250">
    <property type="entry name" value="DYSFERLIN-RELATED"/>
    <property type="match status" value="1"/>
</dbReference>
<organism evidence="4 5">
    <name type="scientific">Salarias fasciatus</name>
    <name type="common">Jewelled blenny</name>
    <name type="synonym">Blennius fasciatus</name>
    <dbReference type="NCBI Taxonomy" id="181472"/>
    <lineage>
        <taxon>Eukaryota</taxon>
        <taxon>Metazoa</taxon>
        <taxon>Chordata</taxon>
        <taxon>Craniata</taxon>
        <taxon>Vertebrata</taxon>
        <taxon>Euteleostomi</taxon>
        <taxon>Actinopterygii</taxon>
        <taxon>Neopterygii</taxon>
        <taxon>Teleostei</taxon>
        <taxon>Neoteleostei</taxon>
        <taxon>Acanthomorphata</taxon>
        <taxon>Ovalentaria</taxon>
        <taxon>Blenniimorphae</taxon>
        <taxon>Blenniiformes</taxon>
        <taxon>Blennioidei</taxon>
        <taxon>Blenniidae</taxon>
        <taxon>Salariinae</taxon>
        <taxon>Salarias</taxon>
    </lineage>
</organism>
<keyword evidence="1" id="KW-0430">Lectin</keyword>
<feature type="chain" id="PRO_5025530839" evidence="3">
    <location>
        <begin position="20"/>
        <end position="270"/>
    </location>
</feature>
<name>A0A672G5M4_SALFA</name>
<dbReference type="AlphaFoldDB" id="A0A672G5M4"/>
<dbReference type="Pfam" id="PF19193">
    <property type="entry name" value="Tectonin"/>
    <property type="match status" value="1"/>
</dbReference>
<dbReference type="InParanoid" id="A0A672G5M4"/>
<dbReference type="Ensembl" id="ENSSFAT00005014778.1">
    <property type="protein sequence ID" value="ENSSFAP00005014188.1"/>
    <property type="gene ID" value="ENSSFAG00005007601.1"/>
</dbReference>
<proteinExistence type="inferred from homology"/>
<reference evidence="4" key="3">
    <citation type="submission" date="2025-09" db="UniProtKB">
        <authorList>
            <consortium name="Ensembl"/>
        </authorList>
    </citation>
    <scope>IDENTIFICATION</scope>
</reference>
<evidence type="ECO:0000313" key="5">
    <source>
        <dbReference type="Proteomes" id="UP000472267"/>
    </source>
</evidence>
<protein>
    <submittedName>
        <fullName evidence="4">Fish-egg lectin-like</fullName>
    </submittedName>
</protein>
<accession>A0A672G5M4</accession>
<dbReference type="PANTHER" id="PTHR23250:SF3">
    <property type="entry name" value="FISH-EGG LECTIN-LIKE ISOFORM X1-RELATED"/>
    <property type="match status" value="1"/>
</dbReference>
<reference evidence="4" key="2">
    <citation type="submission" date="2025-08" db="UniProtKB">
        <authorList>
            <consortium name="Ensembl"/>
        </authorList>
    </citation>
    <scope>IDENTIFICATION</scope>
</reference>
<dbReference type="GO" id="GO:0030246">
    <property type="term" value="F:carbohydrate binding"/>
    <property type="evidence" value="ECO:0007669"/>
    <property type="project" value="UniProtKB-KW"/>
</dbReference>
<gene>
    <name evidence="4" type="primary">LOC115404707</name>
</gene>
<reference evidence="4" key="1">
    <citation type="submission" date="2019-06" db="EMBL/GenBank/DDBJ databases">
        <authorList>
            <consortium name="Wellcome Sanger Institute Data Sharing"/>
        </authorList>
    </citation>
    <scope>NUCLEOTIDE SEQUENCE [LARGE SCALE GENOMIC DNA]</scope>
</reference>
<comment type="similarity">
    <text evidence="2">Belongs to the tectonin family.</text>
</comment>
<evidence type="ECO:0000256" key="3">
    <source>
        <dbReference type="SAM" id="SignalP"/>
    </source>
</evidence>
<dbReference type="SMART" id="SM00706">
    <property type="entry name" value="TECPR"/>
    <property type="match status" value="4"/>
</dbReference>
<evidence type="ECO:0000256" key="2">
    <source>
        <dbReference type="ARBA" id="ARBA00038331"/>
    </source>
</evidence>
<dbReference type="FunCoup" id="A0A672G5M4">
    <property type="interactions" value="13"/>
</dbReference>
<keyword evidence="5" id="KW-1185">Reference proteome</keyword>
<keyword evidence="3" id="KW-0732">Signal</keyword>
<feature type="signal peptide" evidence="3">
    <location>
        <begin position="1"/>
        <end position="19"/>
    </location>
</feature>
<dbReference type="InterPro" id="IPR051513">
    <property type="entry name" value="Tectonin_beta-prop"/>
</dbReference>
<dbReference type="Proteomes" id="UP000472267">
    <property type="component" value="Chromosome 17"/>
</dbReference>
<sequence length="270" mass="28915">MKSAAVLFLVINCLSRCHGRSCFSETKYCVKASEAEMGWTCDLGPQHSGATQIDAGQGQVVMRNDKSEAFVLSGSTWTRLGSLPIRHISVGPAGIWGVDNNVYFHVFSGQNLNQVDAGGQDKIAGVTSSSTIHCLSAGASPLKEGDSLTWTTFPGALMYISCSSYGCWGVNSGQQIYFTVNSHIKTDSCQIRGWTRVEGAAIMVEVGTDGTVFVVNVHGNLYQRTGISADVPHGTGWFQIPLSNNIKHASYDLGNLWLVINGGIIAKCSQ</sequence>
<evidence type="ECO:0000256" key="1">
    <source>
        <dbReference type="ARBA" id="ARBA00022734"/>
    </source>
</evidence>
<evidence type="ECO:0000313" key="4">
    <source>
        <dbReference type="Ensembl" id="ENSSFAP00005014188.1"/>
    </source>
</evidence>
<dbReference type="InterPro" id="IPR006624">
    <property type="entry name" value="Beta-propeller_rpt_TECPR"/>
</dbReference>